<dbReference type="AlphaFoldDB" id="A0A2S8G7P4"/>
<comment type="caution">
    <text evidence="2">The sequence shown here is derived from an EMBL/GenBank/DDBJ whole genome shotgun (WGS) entry which is preliminary data.</text>
</comment>
<keyword evidence="1" id="KW-0812">Transmembrane</keyword>
<proteinExistence type="predicted"/>
<accession>A0A2S8G7P4</accession>
<evidence type="ECO:0000313" key="2">
    <source>
        <dbReference type="EMBL" id="PQO40459.1"/>
    </source>
</evidence>
<sequence length="214" mass="24158">MFGFRFSLKTLMGLFVVVSVAIVLITKWQYRDRLVTRFLDPQSAESLALLATPVVIDDEGLPTASFTANYRDVRWLFSRAENTVPLSGGLQADFANDRVIIRTDESDDLKKLVAEMSQADRLEGDYSVIRGIAVDENDRPIAYLPVDLIGPTSSMNEYLTREDGSFSVPVKVKPSDDYTLRFRRSYAEVYKSMPFSLGKSKREVVMRVIIPQKG</sequence>
<reference evidence="2 3" key="1">
    <citation type="submission" date="2018-02" db="EMBL/GenBank/DDBJ databases">
        <title>Comparative genomes isolates from brazilian mangrove.</title>
        <authorList>
            <person name="Araujo J.E."/>
            <person name="Taketani R.G."/>
            <person name="Silva M.C.P."/>
            <person name="Loureco M.V."/>
            <person name="Andreote F.D."/>
        </authorList>
    </citation>
    <scope>NUCLEOTIDE SEQUENCE [LARGE SCALE GENOMIC DNA]</scope>
    <source>
        <strain evidence="2 3">Hex-1 MGV</strain>
    </source>
</reference>
<evidence type="ECO:0008006" key="4">
    <source>
        <dbReference type="Google" id="ProtNLM"/>
    </source>
</evidence>
<keyword evidence="1" id="KW-0472">Membrane</keyword>
<dbReference type="EMBL" id="PUHY01000001">
    <property type="protein sequence ID" value="PQO40459.1"/>
    <property type="molecule type" value="Genomic_DNA"/>
</dbReference>
<name>A0A2S8G7P4_9BACT</name>
<evidence type="ECO:0000313" key="3">
    <source>
        <dbReference type="Proteomes" id="UP000238322"/>
    </source>
</evidence>
<dbReference type="OrthoDB" id="271805at2"/>
<feature type="transmembrane region" description="Helical" evidence="1">
    <location>
        <begin position="6"/>
        <end position="25"/>
    </location>
</feature>
<keyword evidence="1" id="KW-1133">Transmembrane helix</keyword>
<gene>
    <name evidence="2" type="ORF">C5Y83_00535</name>
</gene>
<dbReference type="RefSeq" id="WP_105327695.1">
    <property type="nucleotide sequence ID" value="NZ_PUHY01000001.1"/>
</dbReference>
<dbReference type="Proteomes" id="UP000238322">
    <property type="component" value="Unassembled WGS sequence"/>
</dbReference>
<protein>
    <recommendedName>
        <fullName evidence="4">Carboxypeptidase regulatory-like domain-containing protein</fullName>
    </recommendedName>
</protein>
<evidence type="ECO:0000256" key="1">
    <source>
        <dbReference type="SAM" id="Phobius"/>
    </source>
</evidence>
<organism evidence="2 3">
    <name type="scientific">Blastopirellula marina</name>
    <dbReference type="NCBI Taxonomy" id="124"/>
    <lineage>
        <taxon>Bacteria</taxon>
        <taxon>Pseudomonadati</taxon>
        <taxon>Planctomycetota</taxon>
        <taxon>Planctomycetia</taxon>
        <taxon>Pirellulales</taxon>
        <taxon>Pirellulaceae</taxon>
        <taxon>Blastopirellula</taxon>
    </lineage>
</organism>